<reference evidence="2" key="1">
    <citation type="submission" date="2017-02" db="UniProtKB">
        <authorList>
            <consortium name="WormBaseParasite"/>
        </authorList>
    </citation>
    <scope>IDENTIFICATION</scope>
</reference>
<dbReference type="AlphaFoldDB" id="A0A0N5BP05"/>
<dbReference type="Proteomes" id="UP000046392">
    <property type="component" value="Unplaced"/>
</dbReference>
<dbReference type="WBParaSite" id="SPAL_0000763300.1">
    <property type="protein sequence ID" value="SPAL_0000763300.1"/>
    <property type="gene ID" value="SPAL_0000763300"/>
</dbReference>
<organism evidence="1 2">
    <name type="scientific">Strongyloides papillosus</name>
    <name type="common">Intestinal threadworm</name>
    <dbReference type="NCBI Taxonomy" id="174720"/>
    <lineage>
        <taxon>Eukaryota</taxon>
        <taxon>Metazoa</taxon>
        <taxon>Ecdysozoa</taxon>
        <taxon>Nematoda</taxon>
        <taxon>Chromadorea</taxon>
        <taxon>Rhabditida</taxon>
        <taxon>Tylenchina</taxon>
        <taxon>Panagrolaimomorpha</taxon>
        <taxon>Strongyloidoidea</taxon>
        <taxon>Strongyloididae</taxon>
        <taxon>Strongyloides</taxon>
    </lineage>
</organism>
<evidence type="ECO:0000313" key="1">
    <source>
        <dbReference type="Proteomes" id="UP000046392"/>
    </source>
</evidence>
<keyword evidence="1" id="KW-1185">Reference proteome</keyword>
<sequence length="88" mass="10641">MDSLYTRRATYANVWGVLRGPPCIKKVIYVLLGITFKFMYKRSRKYFTRIMPRDCDIRAWEDSKQRYYCRFKNIRPKTLSKKTTKSGK</sequence>
<proteinExistence type="predicted"/>
<evidence type="ECO:0000313" key="2">
    <source>
        <dbReference type="WBParaSite" id="SPAL_0000763300.1"/>
    </source>
</evidence>
<accession>A0A0N5BP05</accession>
<protein>
    <submittedName>
        <fullName evidence="2">Ovule protein</fullName>
    </submittedName>
</protein>
<name>A0A0N5BP05_STREA</name>